<dbReference type="AlphaFoldDB" id="A0A2N6VHX2"/>
<dbReference type="InterPro" id="IPR002048">
    <property type="entry name" value="EF_hand_dom"/>
</dbReference>
<dbReference type="GO" id="GO:0005509">
    <property type="term" value="F:calcium ion binding"/>
    <property type="evidence" value="ECO:0007669"/>
    <property type="project" value="InterPro"/>
</dbReference>
<proteinExistence type="predicted"/>
<dbReference type="Proteomes" id="UP001164081">
    <property type="component" value="Chromosome"/>
</dbReference>
<dbReference type="Gene3D" id="1.10.238.10">
    <property type="entry name" value="EF-hand"/>
    <property type="match status" value="1"/>
</dbReference>
<gene>
    <name evidence="1" type="ORF">LSO58_12595</name>
</gene>
<accession>A0A2N6VHX2</accession>
<reference evidence="1" key="1">
    <citation type="journal article" date="2022" name="J Glob Antimicrob Resist">
        <title>Comparative analysis of IMP-4- and OXA-58-containing plasmids of three carbapenemase-producing Acinetobacter ursingii strains in the Netherlands.</title>
        <authorList>
            <person name="Hendrickx A.P.A."/>
            <person name="Schade R.P."/>
            <person name="Landman F."/>
            <person name="Bosch T."/>
            <person name="Schouls L.M."/>
            <person name="van Dijk K."/>
        </authorList>
    </citation>
    <scope>NUCLEOTIDE SEQUENCE</scope>
    <source>
        <strain evidence="1">RIVM_C010761</strain>
    </source>
</reference>
<dbReference type="PROSITE" id="PS50222">
    <property type="entry name" value="EF_HAND_2"/>
    <property type="match status" value="1"/>
</dbReference>
<name>A0A2N6VHX2_9GAMM</name>
<organism evidence="1 2">
    <name type="scientific">Acinetobacter ursingii</name>
    <dbReference type="NCBI Taxonomy" id="108980"/>
    <lineage>
        <taxon>Bacteria</taxon>
        <taxon>Pseudomonadati</taxon>
        <taxon>Pseudomonadota</taxon>
        <taxon>Gammaproteobacteria</taxon>
        <taxon>Moraxellales</taxon>
        <taxon>Moraxellaceae</taxon>
        <taxon>Acinetobacter</taxon>
    </lineage>
</organism>
<evidence type="ECO:0000313" key="2">
    <source>
        <dbReference type="Proteomes" id="UP001164081"/>
    </source>
</evidence>
<dbReference type="InterPro" id="IPR011992">
    <property type="entry name" value="EF-hand-dom_pair"/>
</dbReference>
<protein>
    <submittedName>
        <fullName evidence="1">Uncharacterized protein</fullName>
    </submittedName>
</protein>
<dbReference type="EMBL" id="CP089044">
    <property type="protein sequence ID" value="UYF74666.1"/>
    <property type="molecule type" value="Genomic_DNA"/>
</dbReference>
<dbReference type="SUPFAM" id="SSF47473">
    <property type="entry name" value="EF-hand"/>
    <property type="match status" value="1"/>
</dbReference>
<evidence type="ECO:0000313" key="1">
    <source>
        <dbReference type="EMBL" id="UYF74666.1"/>
    </source>
</evidence>
<dbReference type="RefSeq" id="WP_004990606.1">
    <property type="nucleotide sequence ID" value="NZ_AP018824.1"/>
</dbReference>
<sequence>MKHIKFTLLACSIFSSFVMAAPDHQIEAQAYGLYALYHPQDKNPDNVTFVKNYAADYADLFKTQKQVNQQQYVQYEQARLEPVLKQRREMSLKQAHVRFGVLNTNKDDKITLKEYQEIGHKTFNQFDKNQDGIITAEDAKNEATATGTHDGFKVKSPLSMPMAANVNEFIQMYANNNKNYVTLGDYLTHRDQQFFLTDTNKDLSLSEDEYVGEFTQRYDEHLAQARKQYNEFFNQQFQNISHGKTTIQDKDIKTFAARVLKGI</sequence>